<dbReference type="EMBL" id="JBHRSL010000028">
    <property type="protein sequence ID" value="MFC3053757.1"/>
    <property type="molecule type" value="Genomic_DNA"/>
</dbReference>
<comment type="caution">
    <text evidence="2">The sequence shown here is derived from an EMBL/GenBank/DDBJ whole genome shotgun (WGS) entry which is preliminary data.</text>
</comment>
<feature type="chain" id="PRO_5046830697" description="Beta-lactamase-inhibitor-like PepSY-like domain-containing protein" evidence="1">
    <location>
        <begin position="22"/>
        <end position="177"/>
    </location>
</feature>
<gene>
    <name evidence="2" type="ORF">ACFOKA_17795</name>
</gene>
<accession>A0ABV7DAW6</accession>
<dbReference type="Proteomes" id="UP001595444">
    <property type="component" value="Unassembled WGS sequence"/>
</dbReference>
<evidence type="ECO:0008006" key="4">
    <source>
        <dbReference type="Google" id="ProtNLM"/>
    </source>
</evidence>
<reference evidence="3" key="1">
    <citation type="journal article" date="2019" name="Int. J. Syst. Evol. Microbiol.">
        <title>The Global Catalogue of Microorganisms (GCM) 10K type strain sequencing project: providing services to taxonomists for standard genome sequencing and annotation.</title>
        <authorList>
            <consortium name="The Broad Institute Genomics Platform"/>
            <consortium name="The Broad Institute Genome Sequencing Center for Infectious Disease"/>
            <person name="Wu L."/>
            <person name="Ma J."/>
        </authorList>
    </citation>
    <scope>NUCLEOTIDE SEQUENCE [LARGE SCALE GENOMIC DNA]</scope>
    <source>
        <strain evidence="3">KCTC 62164</strain>
    </source>
</reference>
<evidence type="ECO:0000313" key="2">
    <source>
        <dbReference type="EMBL" id="MFC3053757.1"/>
    </source>
</evidence>
<sequence>MFSYKLSAVTLLLFAVPAFTAASVGEEMQVGTTLNKKVAVPVSEVPAAVLAAVKAKRPELKVEEAEKEIRNNNQYFDIEGTDASGNEIELDLVLEDGIWAVVEIQRDIAWKTVPHSVQEVLTHKVPGIAPARIIESDQDNGMIIYEFFTRDTEGTEAKYEVSFEDEKAVFLTEEWKH</sequence>
<keyword evidence="3" id="KW-1185">Reference proteome</keyword>
<dbReference type="Gene3D" id="3.10.450.360">
    <property type="match status" value="1"/>
</dbReference>
<dbReference type="RefSeq" id="WP_194214424.1">
    <property type="nucleotide sequence ID" value="NZ_CP061205.1"/>
</dbReference>
<evidence type="ECO:0000313" key="3">
    <source>
        <dbReference type="Proteomes" id="UP001595444"/>
    </source>
</evidence>
<keyword evidence="1" id="KW-0732">Signal</keyword>
<proteinExistence type="predicted"/>
<organism evidence="2 3">
    <name type="scientific">Kordiimonas pumila</name>
    <dbReference type="NCBI Taxonomy" id="2161677"/>
    <lineage>
        <taxon>Bacteria</taxon>
        <taxon>Pseudomonadati</taxon>
        <taxon>Pseudomonadota</taxon>
        <taxon>Alphaproteobacteria</taxon>
        <taxon>Kordiimonadales</taxon>
        <taxon>Kordiimonadaceae</taxon>
        <taxon>Kordiimonas</taxon>
    </lineage>
</organism>
<dbReference type="SUPFAM" id="SSF160574">
    <property type="entry name" value="BT0923-like"/>
    <property type="match status" value="1"/>
</dbReference>
<name>A0ABV7DAW6_9PROT</name>
<evidence type="ECO:0000256" key="1">
    <source>
        <dbReference type="SAM" id="SignalP"/>
    </source>
</evidence>
<feature type="signal peptide" evidence="1">
    <location>
        <begin position="1"/>
        <end position="21"/>
    </location>
</feature>
<protein>
    <recommendedName>
        <fullName evidence="4">Beta-lactamase-inhibitor-like PepSY-like domain-containing protein</fullName>
    </recommendedName>
</protein>